<gene>
    <name evidence="2" type="ORF">EYW49_21525</name>
</gene>
<dbReference type="PANTHER" id="PTHR42850:SF4">
    <property type="entry name" value="ZINC-DEPENDENT ENDOPOLYPHOSPHATASE"/>
    <property type="match status" value="1"/>
</dbReference>
<evidence type="ECO:0000259" key="1">
    <source>
        <dbReference type="Pfam" id="PF00149"/>
    </source>
</evidence>
<sequence length="246" mass="27643">MFWRRKKKELCYPTLAPGRVVYAIGDIHGRVDLLDRLQASIDLVEDGRDETVTEVYLGDYVDRGRDSSAVVDRLIARRDGNHDVVLLRGNHENMFQAFLGDKLPIREWQKYGGMETVMSYGVDPQSLPADDPAAWVAAIRALMPQSHLAFLRDLVDSWSIPGYFFAHAGIRPGLPLERQSADDLLWIRDGFLGDPRDHGAVVVHGHTPSPQPEFFPNRINLDTGAYLTSCLSCLRIDENGPALLDY</sequence>
<dbReference type="CDD" id="cd00144">
    <property type="entry name" value="MPP_PPP_family"/>
    <property type="match status" value="1"/>
</dbReference>
<dbReference type="OrthoDB" id="9807890at2"/>
<proteinExistence type="predicted"/>
<dbReference type="Gene3D" id="3.60.21.10">
    <property type="match status" value="1"/>
</dbReference>
<dbReference type="EMBL" id="SJFN01000053">
    <property type="protein sequence ID" value="TBW32802.1"/>
    <property type="molecule type" value="Genomic_DNA"/>
</dbReference>
<dbReference type="InterPro" id="IPR050126">
    <property type="entry name" value="Ap4A_hydrolase"/>
</dbReference>
<dbReference type="InterPro" id="IPR029052">
    <property type="entry name" value="Metallo-depent_PP-like"/>
</dbReference>
<dbReference type="GO" id="GO:0005737">
    <property type="term" value="C:cytoplasm"/>
    <property type="evidence" value="ECO:0007669"/>
    <property type="project" value="TreeGrafter"/>
</dbReference>
<dbReference type="GO" id="GO:0110154">
    <property type="term" value="P:RNA decapping"/>
    <property type="evidence" value="ECO:0007669"/>
    <property type="project" value="TreeGrafter"/>
</dbReference>
<dbReference type="InterPro" id="IPR004843">
    <property type="entry name" value="Calcineurin-like_PHP"/>
</dbReference>
<accession>A0A4Q9VDW1</accession>
<dbReference type="GO" id="GO:0008803">
    <property type="term" value="F:bis(5'-nucleosyl)-tetraphosphatase (symmetrical) activity"/>
    <property type="evidence" value="ECO:0007669"/>
    <property type="project" value="TreeGrafter"/>
</dbReference>
<comment type="caution">
    <text evidence="2">The sequence shown here is derived from an EMBL/GenBank/DDBJ whole genome shotgun (WGS) entry which is preliminary data.</text>
</comment>
<dbReference type="SUPFAM" id="SSF56300">
    <property type="entry name" value="Metallo-dependent phosphatases"/>
    <property type="match status" value="1"/>
</dbReference>
<evidence type="ECO:0000313" key="3">
    <source>
        <dbReference type="Proteomes" id="UP000292781"/>
    </source>
</evidence>
<dbReference type="PANTHER" id="PTHR42850">
    <property type="entry name" value="METALLOPHOSPHOESTERASE"/>
    <property type="match status" value="1"/>
</dbReference>
<dbReference type="AlphaFoldDB" id="A0A4Q9VDW1"/>
<dbReference type="Proteomes" id="UP000292781">
    <property type="component" value="Unassembled WGS sequence"/>
</dbReference>
<feature type="domain" description="Calcineurin-like phosphoesterase" evidence="1">
    <location>
        <begin position="21"/>
        <end position="210"/>
    </location>
</feature>
<protein>
    <submittedName>
        <fullName evidence="2">Serine/threonine protein phosphatase</fullName>
    </submittedName>
</protein>
<dbReference type="GO" id="GO:0016791">
    <property type="term" value="F:phosphatase activity"/>
    <property type="evidence" value="ECO:0007669"/>
    <property type="project" value="TreeGrafter"/>
</dbReference>
<evidence type="ECO:0000313" key="2">
    <source>
        <dbReference type="EMBL" id="TBW32802.1"/>
    </source>
</evidence>
<keyword evidence="3" id="KW-1185">Reference proteome</keyword>
<dbReference type="Pfam" id="PF00149">
    <property type="entry name" value="Metallophos"/>
    <property type="match status" value="1"/>
</dbReference>
<dbReference type="RefSeq" id="WP_131311689.1">
    <property type="nucleotide sequence ID" value="NZ_SJFN01000053.1"/>
</dbReference>
<name>A0A4Q9VDW1_9HYPH</name>
<organism evidence="2 3">
    <name type="scientific">Siculibacillus lacustris</name>
    <dbReference type="NCBI Taxonomy" id="1549641"/>
    <lineage>
        <taxon>Bacteria</taxon>
        <taxon>Pseudomonadati</taxon>
        <taxon>Pseudomonadota</taxon>
        <taxon>Alphaproteobacteria</taxon>
        <taxon>Hyphomicrobiales</taxon>
        <taxon>Ancalomicrobiaceae</taxon>
        <taxon>Siculibacillus</taxon>
    </lineage>
</organism>
<reference evidence="2 3" key="1">
    <citation type="submission" date="2019-02" db="EMBL/GenBank/DDBJ databases">
        <title>Siculibacillus lacustris gen. nov., sp. nov., a new rosette-forming bacterium isolated from a freshwater crater lake (Lake St. Ana, Romania).</title>
        <authorList>
            <person name="Felfoldi T."/>
            <person name="Marton Z."/>
            <person name="Szabo A."/>
            <person name="Mentes A."/>
            <person name="Boka K."/>
            <person name="Marialigeti K."/>
            <person name="Mathe I."/>
            <person name="Koncz M."/>
            <person name="Schumann P."/>
            <person name="Toth E."/>
        </authorList>
    </citation>
    <scope>NUCLEOTIDE SEQUENCE [LARGE SCALE GENOMIC DNA]</scope>
    <source>
        <strain evidence="2 3">SA-279</strain>
    </source>
</reference>